<accession>A0ABM3KUC4</accession>
<proteinExistence type="predicted"/>
<dbReference type="RefSeq" id="XP_050941392.1">
    <property type="nucleotide sequence ID" value="XM_051085435.1"/>
</dbReference>
<gene>
    <name evidence="2" type="primary">LOC127149619</name>
</gene>
<dbReference type="Proteomes" id="UP001652600">
    <property type="component" value="Chromosome 5"/>
</dbReference>
<keyword evidence="1" id="KW-1185">Reference proteome</keyword>
<reference evidence="2" key="1">
    <citation type="submission" date="2025-08" db="UniProtKB">
        <authorList>
            <consortium name="RefSeq"/>
        </authorList>
    </citation>
    <scope>IDENTIFICATION</scope>
    <source>
        <tissue evidence="2">Stem</tissue>
    </source>
</reference>
<name>A0ABM3KUC4_CUCME</name>
<evidence type="ECO:0000313" key="1">
    <source>
        <dbReference type="Proteomes" id="UP001652600"/>
    </source>
</evidence>
<organism evidence="1 2">
    <name type="scientific">Cucumis melo</name>
    <name type="common">Muskmelon</name>
    <dbReference type="NCBI Taxonomy" id="3656"/>
    <lineage>
        <taxon>Eukaryota</taxon>
        <taxon>Viridiplantae</taxon>
        <taxon>Streptophyta</taxon>
        <taxon>Embryophyta</taxon>
        <taxon>Tracheophyta</taxon>
        <taxon>Spermatophyta</taxon>
        <taxon>Magnoliopsida</taxon>
        <taxon>eudicotyledons</taxon>
        <taxon>Gunneridae</taxon>
        <taxon>Pentapetalae</taxon>
        <taxon>rosids</taxon>
        <taxon>fabids</taxon>
        <taxon>Cucurbitales</taxon>
        <taxon>Cucurbitaceae</taxon>
        <taxon>Benincaseae</taxon>
        <taxon>Cucumis</taxon>
    </lineage>
</organism>
<dbReference type="GeneID" id="127149619"/>
<protein>
    <submittedName>
        <fullName evidence="2">Uncharacterized protein LOC127149619 isoform X1</fullName>
    </submittedName>
</protein>
<evidence type="ECO:0000313" key="2">
    <source>
        <dbReference type="RefSeq" id="XP_050941392.1"/>
    </source>
</evidence>
<sequence length="108" mass="12445">MWKLPMFSNSVGSFLIKPSFRSVNHKFEKWKEGEKLRETKSPTPVCPRRLASPPLSFCSLSLSLVFFCRLRRSSSGLARIRSTIVVKLPSFARIHWSSEVIMVQLIDF</sequence>